<accession>A0A3E1B0J6</accession>
<gene>
    <name evidence="3" type="ORF">B5K10_29925</name>
</gene>
<reference evidence="3 4" key="1">
    <citation type="submission" date="2017-03" db="EMBL/GenBank/DDBJ databases">
        <title>Genome analysis of Rhizobial strains effectives or ineffectives for nitrogen fixation isolated from bean seeds.</title>
        <authorList>
            <person name="Peralta H."/>
            <person name="Aguilar-Vera A."/>
            <person name="Mora Y."/>
            <person name="Vargas-Lagunas C."/>
            <person name="Girard L."/>
            <person name="Mora J."/>
        </authorList>
    </citation>
    <scope>NUCLEOTIDE SEQUENCE [LARGE SCALE GENOMIC DNA]</scope>
    <source>
        <strain evidence="3 4">CCGM5</strain>
    </source>
</reference>
<evidence type="ECO:0000256" key="2">
    <source>
        <dbReference type="SAM" id="Phobius"/>
    </source>
</evidence>
<feature type="region of interest" description="Disordered" evidence="1">
    <location>
        <begin position="1"/>
        <end position="21"/>
    </location>
</feature>
<keyword evidence="2" id="KW-1133">Transmembrane helix</keyword>
<feature type="transmembrane region" description="Helical" evidence="2">
    <location>
        <begin position="24"/>
        <end position="45"/>
    </location>
</feature>
<comment type="caution">
    <text evidence="3">The sequence shown here is derived from an EMBL/GenBank/DDBJ whole genome shotgun (WGS) entry which is preliminary data.</text>
</comment>
<evidence type="ECO:0000313" key="3">
    <source>
        <dbReference type="EMBL" id="RFB83222.1"/>
    </source>
</evidence>
<evidence type="ECO:0000256" key="1">
    <source>
        <dbReference type="SAM" id="MobiDB-lite"/>
    </source>
</evidence>
<keyword evidence="2" id="KW-0472">Membrane</keyword>
<proteinExistence type="predicted"/>
<keyword evidence="2" id="KW-0812">Transmembrane</keyword>
<protein>
    <submittedName>
        <fullName evidence="3">Uncharacterized protein</fullName>
    </submittedName>
</protein>
<sequence length="65" mass="7381">MINHVSRAHSRRSNAAGSNDKQGLIVFGNLPVVIEGWMLLVLNWFKPADRETSVKVRYRTETKAD</sequence>
<feature type="compositionally biased region" description="Basic residues" evidence="1">
    <location>
        <begin position="1"/>
        <end position="12"/>
    </location>
</feature>
<organism evidence="3 4">
    <name type="scientific">Rhizobium leguminosarum bv. trifolii</name>
    <dbReference type="NCBI Taxonomy" id="386"/>
    <lineage>
        <taxon>Bacteria</taxon>
        <taxon>Pseudomonadati</taxon>
        <taxon>Pseudomonadota</taxon>
        <taxon>Alphaproteobacteria</taxon>
        <taxon>Hyphomicrobiales</taxon>
        <taxon>Rhizobiaceae</taxon>
        <taxon>Rhizobium/Agrobacterium group</taxon>
        <taxon>Rhizobium</taxon>
    </lineage>
</organism>
<dbReference type="EMBL" id="NAOO01000044">
    <property type="protein sequence ID" value="RFB83222.1"/>
    <property type="molecule type" value="Genomic_DNA"/>
</dbReference>
<evidence type="ECO:0000313" key="4">
    <source>
        <dbReference type="Proteomes" id="UP000256748"/>
    </source>
</evidence>
<dbReference type="Proteomes" id="UP000256748">
    <property type="component" value="Unassembled WGS sequence"/>
</dbReference>
<name>A0A3E1B0J6_RHILT</name>
<dbReference type="AlphaFoldDB" id="A0A3E1B0J6"/>
<dbReference type="RefSeq" id="WP_116276162.1">
    <property type="nucleotide sequence ID" value="NZ_KZ859530.1"/>
</dbReference>